<comment type="caution">
    <text evidence="9">The sequence shown here is derived from an EMBL/GenBank/DDBJ whole genome shotgun (WGS) entry which is preliminary data.</text>
</comment>
<dbReference type="Pfam" id="PF07524">
    <property type="entry name" value="Bromo_TP"/>
    <property type="match status" value="1"/>
</dbReference>
<dbReference type="CDD" id="cd08049">
    <property type="entry name" value="TAF8"/>
    <property type="match status" value="1"/>
</dbReference>
<comment type="subcellular location">
    <subcellularLocation>
        <location evidence="1">Nucleus</location>
    </subcellularLocation>
</comment>
<dbReference type="InterPro" id="IPR001507">
    <property type="entry name" value="ZP_dom"/>
</dbReference>
<gene>
    <name evidence="9" type="ORF">RDWZM_002448</name>
</gene>
<dbReference type="PANTHER" id="PTHR46560:SF1">
    <property type="entry name" value="MINIATURE"/>
    <property type="match status" value="1"/>
</dbReference>
<dbReference type="Proteomes" id="UP001142055">
    <property type="component" value="Chromosome 1"/>
</dbReference>
<keyword evidence="3" id="KW-1015">Disulfide bond</keyword>
<name>A0A9Q0MF52_BLOTA</name>
<dbReference type="InterPro" id="IPR009072">
    <property type="entry name" value="Histone-fold"/>
</dbReference>
<feature type="transmembrane region" description="Helical" evidence="7">
    <location>
        <begin position="862"/>
        <end position="885"/>
    </location>
</feature>
<keyword evidence="10" id="KW-1185">Reference proteome</keyword>
<dbReference type="InterPro" id="IPR019473">
    <property type="entry name" value="TFIID_su8_C"/>
</dbReference>
<dbReference type="Pfam" id="PF10406">
    <property type="entry name" value="TAF8_C"/>
    <property type="match status" value="1"/>
</dbReference>
<dbReference type="CDD" id="cd22918">
    <property type="entry name" value="HFD_TAF8"/>
    <property type="match status" value="1"/>
</dbReference>
<dbReference type="Pfam" id="PF00100">
    <property type="entry name" value="Zona_pellucida"/>
    <property type="match status" value="1"/>
</dbReference>
<feature type="region of interest" description="Disordered" evidence="6">
    <location>
        <begin position="650"/>
        <end position="699"/>
    </location>
</feature>
<feature type="region of interest" description="Disordered" evidence="6">
    <location>
        <begin position="590"/>
        <end position="614"/>
    </location>
</feature>
<dbReference type="SMART" id="SM00241">
    <property type="entry name" value="ZP"/>
    <property type="match status" value="1"/>
</dbReference>
<feature type="compositionally biased region" description="Basic residues" evidence="6">
    <location>
        <begin position="669"/>
        <end position="679"/>
    </location>
</feature>
<evidence type="ECO:0000256" key="5">
    <source>
        <dbReference type="ARBA" id="ARBA00023242"/>
    </source>
</evidence>
<reference evidence="9" key="1">
    <citation type="submission" date="2022-12" db="EMBL/GenBank/DDBJ databases">
        <title>Genome assemblies of Blomia tropicalis.</title>
        <authorList>
            <person name="Cui Y."/>
        </authorList>
    </citation>
    <scope>NUCLEOTIDE SEQUENCE</scope>
    <source>
        <tissue evidence="9">Adult mites</tissue>
    </source>
</reference>
<evidence type="ECO:0000256" key="6">
    <source>
        <dbReference type="SAM" id="MobiDB-lite"/>
    </source>
</evidence>
<evidence type="ECO:0000313" key="10">
    <source>
        <dbReference type="Proteomes" id="UP001142055"/>
    </source>
</evidence>
<feature type="compositionally biased region" description="Polar residues" evidence="6">
    <location>
        <begin position="590"/>
        <end position="605"/>
    </location>
</feature>
<feature type="domain" description="ZP" evidence="8">
    <location>
        <begin position="305"/>
        <end position="553"/>
    </location>
</feature>
<dbReference type="OMA" id="QFLAFKF"/>
<evidence type="ECO:0000256" key="3">
    <source>
        <dbReference type="ARBA" id="ARBA00023157"/>
    </source>
</evidence>
<dbReference type="InterPro" id="IPR006565">
    <property type="entry name" value="BTP"/>
</dbReference>
<feature type="compositionally biased region" description="Polar residues" evidence="6">
    <location>
        <begin position="650"/>
        <end position="663"/>
    </location>
</feature>
<evidence type="ECO:0000256" key="1">
    <source>
        <dbReference type="ARBA" id="ARBA00004123"/>
    </source>
</evidence>
<keyword evidence="7" id="KW-1133">Transmembrane helix</keyword>
<dbReference type="PROSITE" id="PS51034">
    <property type="entry name" value="ZP_2"/>
    <property type="match status" value="1"/>
</dbReference>
<dbReference type="Pfam" id="PF25057">
    <property type="entry name" value="CUT_N"/>
    <property type="match status" value="1"/>
</dbReference>
<evidence type="ECO:0000256" key="2">
    <source>
        <dbReference type="ARBA" id="ARBA00023015"/>
    </source>
</evidence>
<evidence type="ECO:0000256" key="7">
    <source>
        <dbReference type="SAM" id="Phobius"/>
    </source>
</evidence>
<evidence type="ECO:0000259" key="8">
    <source>
        <dbReference type="PROSITE" id="PS51034"/>
    </source>
</evidence>
<dbReference type="SMART" id="SM00576">
    <property type="entry name" value="BTP"/>
    <property type="match status" value="1"/>
</dbReference>
<evidence type="ECO:0000256" key="4">
    <source>
        <dbReference type="ARBA" id="ARBA00023163"/>
    </source>
</evidence>
<keyword evidence="5" id="KW-0539">Nucleus</keyword>
<sequence>MDNPLNLPNSTSARRKVLYSLVATTCIEAGFSAAENHVLDVLVQLLQSFLTELSNGSKQYCEHAGRTEPLAADVFMALIEMGFDVKSLPAYPFRQNRIIVPAPSQLPKQTSPKILQTGEKRPHHNNIPDSFPSFPDSHSYISTPTYKQPITDYETLRMKSSSHKRDVERGLTRFMARTFSSTLPYSLFADEQLHHLFPLIGIKNDPVPYLSALLPKDQIWEEDDQDELQTNSKKLKSVGKTSTDKQVTTTTTTASIELNVTGQHADYYEDGGNGGNLWPIDSKNEPLPMSNEMDSSTRLTSLDVICGKEYMTVRAEFNGPFNGIVFSKGTYGQSKCVYVKPHSALTHITFNVRYDECGTKPDLQGKYFENTIVIQYGTDIIEALDEAKRLRCEWFEAYEKPATFRPAIPVADLDIIEMNFQGDEIDCWMSIQEGKGPMSSEISRIVTVGQPLSIVVAINDHKNQFDMKVKSCFAHDGIKTPIYLIDEDGCVLRPKMISPFKKVRNNNGKASLISYAQFLAFKFPDSVDVLIQCTVEVCRHGCASSCETDRISHNIDDGTYRSKPNNKGHAVNRILIENNADLLESASTNLASSVSMPTDGQSVTDHGQHQRQDNNVIDRKEFNVTTKSMGHDLNDIAAFIQQTVASPNGNRVETIKPQSNNAGESIYGGKHKNVSKSKGRPSLSSSSSGMGPMGYPPMMMQSRPEPVVQVLNIPLSPMYMPAGMGPVVPVRPVHGPIPNMLNPFESLKMSLKSKSPRLPQLISNYFGQKRRNSAQYVPNDNFQFITSNSNHHHNNGPFPYRTKRYVRDKQSEVGLKRGFQVVTSLDLSFAPNMSDSEAMADVYEGRIPSSIVYGICFSTLHIFYFMSGAFLLLLVGVGSCVYIICRMERIKRKSSLSRHN</sequence>
<dbReference type="InterPro" id="IPR055355">
    <property type="entry name" value="ZP-C"/>
</dbReference>
<proteinExistence type="predicted"/>
<dbReference type="GO" id="GO:0046982">
    <property type="term" value="F:protein heterodimerization activity"/>
    <property type="evidence" value="ECO:0007669"/>
    <property type="project" value="InterPro"/>
</dbReference>
<evidence type="ECO:0000313" key="9">
    <source>
        <dbReference type="EMBL" id="KAJ6223903.1"/>
    </source>
</evidence>
<dbReference type="EMBL" id="JAPWDV010000001">
    <property type="protein sequence ID" value="KAJ6223903.1"/>
    <property type="molecule type" value="Genomic_DNA"/>
</dbReference>
<keyword evidence="4" id="KW-0804">Transcription</keyword>
<dbReference type="InterPro" id="IPR042235">
    <property type="entry name" value="ZP-C_dom"/>
</dbReference>
<dbReference type="PANTHER" id="PTHR46560">
    <property type="entry name" value="CYPHER, ISOFORM B"/>
    <property type="match status" value="1"/>
</dbReference>
<feature type="compositionally biased region" description="Low complexity" evidence="6">
    <location>
        <begin position="680"/>
        <end position="690"/>
    </location>
</feature>
<dbReference type="GO" id="GO:0005634">
    <property type="term" value="C:nucleus"/>
    <property type="evidence" value="ECO:0007669"/>
    <property type="project" value="UniProtKB-SubCell"/>
</dbReference>
<organism evidence="9 10">
    <name type="scientific">Blomia tropicalis</name>
    <name type="common">Mite</name>
    <dbReference type="NCBI Taxonomy" id="40697"/>
    <lineage>
        <taxon>Eukaryota</taxon>
        <taxon>Metazoa</taxon>
        <taxon>Ecdysozoa</taxon>
        <taxon>Arthropoda</taxon>
        <taxon>Chelicerata</taxon>
        <taxon>Arachnida</taxon>
        <taxon>Acari</taxon>
        <taxon>Acariformes</taxon>
        <taxon>Sarcoptiformes</taxon>
        <taxon>Astigmata</taxon>
        <taxon>Glycyphagoidea</taxon>
        <taxon>Echimyopodidae</taxon>
        <taxon>Blomia</taxon>
    </lineage>
</organism>
<dbReference type="AlphaFoldDB" id="A0A9Q0MF52"/>
<accession>A0A9Q0MF52</accession>
<keyword evidence="2" id="KW-0805">Transcription regulation</keyword>
<dbReference type="Gene3D" id="2.60.40.4100">
    <property type="entry name" value="Zona pellucida, ZP-C domain"/>
    <property type="match status" value="1"/>
</dbReference>
<keyword evidence="7" id="KW-0812">Transmembrane</keyword>
<dbReference type="InterPro" id="IPR056953">
    <property type="entry name" value="CUT_N"/>
</dbReference>
<protein>
    <recommendedName>
        <fullName evidence="8">ZP domain-containing protein</fullName>
    </recommendedName>
</protein>
<keyword evidence="7" id="KW-0472">Membrane</keyword>
<dbReference type="Gene3D" id="1.10.20.10">
    <property type="entry name" value="Histone, subunit A"/>
    <property type="match status" value="1"/>
</dbReference>